<accession>A0A8H3FPW8</accession>
<feature type="compositionally biased region" description="Polar residues" evidence="1">
    <location>
        <begin position="120"/>
        <end position="133"/>
    </location>
</feature>
<feature type="compositionally biased region" description="Low complexity" evidence="1">
    <location>
        <begin position="297"/>
        <end position="309"/>
    </location>
</feature>
<keyword evidence="3" id="KW-1185">Reference proteome</keyword>
<reference evidence="2" key="1">
    <citation type="submission" date="2021-03" db="EMBL/GenBank/DDBJ databases">
        <authorList>
            <person name="Tagirdzhanova G."/>
        </authorList>
    </citation>
    <scope>NUCLEOTIDE SEQUENCE</scope>
</reference>
<feature type="region of interest" description="Disordered" evidence="1">
    <location>
        <begin position="226"/>
        <end position="351"/>
    </location>
</feature>
<feature type="compositionally biased region" description="Polar residues" evidence="1">
    <location>
        <begin position="321"/>
        <end position="348"/>
    </location>
</feature>
<feature type="compositionally biased region" description="Basic and acidic residues" evidence="1">
    <location>
        <begin position="364"/>
        <end position="402"/>
    </location>
</feature>
<name>A0A8H3FPW8_9LECA</name>
<feature type="compositionally biased region" description="Low complexity" evidence="1">
    <location>
        <begin position="8"/>
        <end position="24"/>
    </location>
</feature>
<feature type="compositionally biased region" description="Pro residues" evidence="1">
    <location>
        <begin position="281"/>
        <end position="291"/>
    </location>
</feature>
<feature type="compositionally biased region" description="Polar residues" evidence="1">
    <location>
        <begin position="201"/>
        <end position="213"/>
    </location>
</feature>
<evidence type="ECO:0000313" key="3">
    <source>
        <dbReference type="Proteomes" id="UP000664521"/>
    </source>
</evidence>
<feature type="region of interest" description="Disordered" evidence="1">
    <location>
        <begin position="57"/>
        <end position="144"/>
    </location>
</feature>
<sequence>MARPFDEQYPSQYSSSAMSSQTSLAANRAWTNTADTQYPSSSIYDEAGNIWKYKSSAKAGKSGSRLAKIRSSPSHGALAAARASAGRDPSQHKRGKSASVSQSPVSATFDINPDPYDLKTPSTAYPDQNSVTSPKPGGKSKVRIKPLLRKLSSNDENAIDLSRSAAEYEGLGIYSPTDFGAERKASVESSRVRRGYHHRSNSQVSTTTISSSHRYGATQYVHPMRQIPRPYTPPVVTSFQTSPDTENSPAGEIPTPLNTAHSDSYHHRPPMTGASSYAPLPSAPRQPPPPHIRTRSSSHLTSSSQTNLSGTPSVRDHRPTTDNMFASTRSSLETYRQRSRTNTASNPAETAATVAELRRKFNEKQEAKDAKYHEAAVRQEAKEYAKRQKREESERRKSEGKERKRAKSNTASEKTVTMGEYDNGPTLSFVPGSPNAPGQRRRAPTGASAGKAMHNQWLLFWFKVKTAWLKLKRKMSRT</sequence>
<gene>
    <name evidence="2" type="ORF">HETSPECPRED_005736</name>
</gene>
<dbReference type="EMBL" id="CAJPDS010000037">
    <property type="protein sequence ID" value="CAF9925071.1"/>
    <property type="molecule type" value="Genomic_DNA"/>
</dbReference>
<feature type="region of interest" description="Disordered" evidence="1">
    <location>
        <begin position="1"/>
        <end position="24"/>
    </location>
</feature>
<evidence type="ECO:0000313" key="2">
    <source>
        <dbReference type="EMBL" id="CAF9925071.1"/>
    </source>
</evidence>
<dbReference type="Proteomes" id="UP000664521">
    <property type="component" value="Unassembled WGS sequence"/>
</dbReference>
<protein>
    <submittedName>
        <fullName evidence="2">Uncharacterized protein</fullName>
    </submittedName>
</protein>
<feature type="compositionally biased region" description="Low complexity" evidence="1">
    <location>
        <begin position="76"/>
        <end position="87"/>
    </location>
</feature>
<proteinExistence type="predicted"/>
<organism evidence="2 3">
    <name type="scientific">Heterodermia speciosa</name>
    <dbReference type="NCBI Taxonomy" id="116794"/>
    <lineage>
        <taxon>Eukaryota</taxon>
        <taxon>Fungi</taxon>
        <taxon>Dikarya</taxon>
        <taxon>Ascomycota</taxon>
        <taxon>Pezizomycotina</taxon>
        <taxon>Lecanoromycetes</taxon>
        <taxon>OSLEUM clade</taxon>
        <taxon>Lecanoromycetidae</taxon>
        <taxon>Caliciales</taxon>
        <taxon>Physciaceae</taxon>
        <taxon>Heterodermia</taxon>
    </lineage>
</organism>
<feature type="region of interest" description="Disordered" evidence="1">
    <location>
        <begin position="174"/>
        <end position="214"/>
    </location>
</feature>
<comment type="caution">
    <text evidence="2">The sequence shown here is derived from an EMBL/GenBank/DDBJ whole genome shotgun (WGS) entry which is preliminary data.</text>
</comment>
<dbReference type="AlphaFoldDB" id="A0A8H3FPW8"/>
<dbReference type="OrthoDB" id="5377213at2759"/>
<feature type="compositionally biased region" description="Polar residues" evidence="1">
    <location>
        <begin position="235"/>
        <end position="248"/>
    </location>
</feature>
<evidence type="ECO:0000256" key="1">
    <source>
        <dbReference type="SAM" id="MobiDB-lite"/>
    </source>
</evidence>
<feature type="region of interest" description="Disordered" evidence="1">
    <location>
        <begin position="364"/>
        <end position="447"/>
    </location>
</feature>